<comment type="similarity">
    <text evidence="1">Belongs to the Gfo/Idh/MocA family.</text>
</comment>
<evidence type="ECO:0000256" key="1">
    <source>
        <dbReference type="ARBA" id="ARBA00010928"/>
    </source>
</evidence>
<dbReference type="InterPro" id="IPR036291">
    <property type="entry name" value="NAD(P)-bd_dom_sf"/>
</dbReference>
<organism evidence="7 8">
    <name type="scientific">Terrabacter carboxydivorans</name>
    <dbReference type="NCBI Taxonomy" id="619730"/>
    <lineage>
        <taxon>Bacteria</taxon>
        <taxon>Bacillati</taxon>
        <taxon>Actinomycetota</taxon>
        <taxon>Actinomycetes</taxon>
        <taxon>Micrococcales</taxon>
        <taxon>Intrasporangiaceae</taxon>
        <taxon>Terrabacter</taxon>
    </lineage>
</organism>
<protein>
    <submittedName>
        <fullName evidence="7">Gfo/Idh/MocA family oxidoreductase</fullName>
    </submittedName>
</protein>
<comment type="caution">
    <text evidence="7">The sequence shown here is derived from an EMBL/GenBank/DDBJ whole genome shotgun (WGS) entry which is preliminary data.</text>
</comment>
<dbReference type="InterPro" id="IPR055170">
    <property type="entry name" value="GFO_IDH_MocA-like_dom"/>
</dbReference>
<dbReference type="PANTHER" id="PTHR22604">
    <property type="entry name" value="OXIDOREDUCTASES"/>
    <property type="match status" value="1"/>
</dbReference>
<evidence type="ECO:0000313" key="7">
    <source>
        <dbReference type="EMBL" id="GAA2473794.1"/>
    </source>
</evidence>
<evidence type="ECO:0000259" key="5">
    <source>
        <dbReference type="Pfam" id="PF01408"/>
    </source>
</evidence>
<evidence type="ECO:0000256" key="4">
    <source>
        <dbReference type="SAM" id="MobiDB-lite"/>
    </source>
</evidence>
<feature type="domain" description="Gfo/Idh/MocA-like oxidoreductase N-terminal" evidence="5">
    <location>
        <begin position="8"/>
        <end position="126"/>
    </location>
</feature>
<evidence type="ECO:0000259" key="6">
    <source>
        <dbReference type="Pfam" id="PF22725"/>
    </source>
</evidence>
<dbReference type="Gene3D" id="3.40.50.720">
    <property type="entry name" value="NAD(P)-binding Rossmann-like Domain"/>
    <property type="match status" value="1"/>
</dbReference>
<accession>A0ABN3KX81</accession>
<keyword evidence="3" id="KW-0520">NAD</keyword>
<sequence>MTGQEPLRLGLLGAARITDLAVIKPARVTGTRLVAVAARDPSRAAAFADAHGVEKVHESYLDVINDPDVEAVYNPLANSIHAPWNKAALDAGKHVFTEKPSASNAAEAEDVAALARTTDRQFFEGFHYLWHPLVARLHEILAGGELGELRHIETVMDMPAPAATDPRWSLDLSGGALMDLGCYSLHSLRLLAPTLGGEPTLVSATGGERPGHPGIDEWLTAELEFPNGVTGTAGCNMASDHHQMSHRLIGTKGEATIVDFVNPHDDDRLVVTTAAGRRTEHLGRRSSYTYQLEAFTSAVRTGVPARTDADDAVLTMRLIDQCYEAVGLAPRPSRSSPSDPHTHSDTRSWSDPR</sequence>
<evidence type="ECO:0000313" key="8">
    <source>
        <dbReference type="Proteomes" id="UP001500730"/>
    </source>
</evidence>
<keyword evidence="8" id="KW-1185">Reference proteome</keyword>
<dbReference type="SUPFAM" id="SSF51735">
    <property type="entry name" value="NAD(P)-binding Rossmann-fold domains"/>
    <property type="match status" value="1"/>
</dbReference>
<dbReference type="PANTHER" id="PTHR22604:SF105">
    <property type="entry name" value="TRANS-1,2-DIHYDROBENZENE-1,2-DIOL DEHYDROGENASE"/>
    <property type="match status" value="1"/>
</dbReference>
<dbReference type="SUPFAM" id="SSF55347">
    <property type="entry name" value="Glyceraldehyde-3-phosphate dehydrogenase-like, C-terminal domain"/>
    <property type="match status" value="1"/>
</dbReference>
<dbReference type="InterPro" id="IPR000683">
    <property type="entry name" value="Gfo/Idh/MocA-like_OxRdtase_N"/>
</dbReference>
<proteinExistence type="inferred from homology"/>
<dbReference type="EMBL" id="BAAARE010000003">
    <property type="protein sequence ID" value="GAA2473794.1"/>
    <property type="molecule type" value="Genomic_DNA"/>
</dbReference>
<gene>
    <name evidence="7" type="ORF">GCM10009858_08940</name>
</gene>
<feature type="compositionally biased region" description="Low complexity" evidence="4">
    <location>
        <begin position="330"/>
        <end position="339"/>
    </location>
</feature>
<dbReference type="Gene3D" id="3.30.360.10">
    <property type="entry name" value="Dihydrodipicolinate Reductase, domain 2"/>
    <property type="match status" value="1"/>
</dbReference>
<dbReference type="RefSeq" id="WP_344253346.1">
    <property type="nucleotide sequence ID" value="NZ_BAAARE010000003.1"/>
</dbReference>
<dbReference type="Proteomes" id="UP001500730">
    <property type="component" value="Unassembled WGS sequence"/>
</dbReference>
<name>A0ABN3KX81_9MICO</name>
<feature type="domain" description="GFO/IDH/MocA-like oxidoreductase" evidence="6">
    <location>
        <begin position="135"/>
        <end position="255"/>
    </location>
</feature>
<reference evidence="7 8" key="1">
    <citation type="journal article" date="2019" name="Int. J. Syst. Evol. Microbiol.">
        <title>The Global Catalogue of Microorganisms (GCM) 10K type strain sequencing project: providing services to taxonomists for standard genome sequencing and annotation.</title>
        <authorList>
            <consortium name="The Broad Institute Genomics Platform"/>
            <consortium name="The Broad Institute Genome Sequencing Center for Infectious Disease"/>
            <person name="Wu L."/>
            <person name="Ma J."/>
        </authorList>
    </citation>
    <scope>NUCLEOTIDE SEQUENCE [LARGE SCALE GENOMIC DNA]</scope>
    <source>
        <strain evidence="7 8">JCM 16259</strain>
    </source>
</reference>
<feature type="region of interest" description="Disordered" evidence="4">
    <location>
        <begin position="329"/>
        <end position="353"/>
    </location>
</feature>
<dbReference type="InterPro" id="IPR050984">
    <property type="entry name" value="Gfo/Idh/MocA_domain"/>
</dbReference>
<evidence type="ECO:0000256" key="3">
    <source>
        <dbReference type="ARBA" id="ARBA00023027"/>
    </source>
</evidence>
<evidence type="ECO:0000256" key="2">
    <source>
        <dbReference type="ARBA" id="ARBA00023002"/>
    </source>
</evidence>
<keyword evidence="2" id="KW-0560">Oxidoreductase</keyword>
<dbReference type="Pfam" id="PF22725">
    <property type="entry name" value="GFO_IDH_MocA_C3"/>
    <property type="match status" value="1"/>
</dbReference>
<dbReference type="Pfam" id="PF01408">
    <property type="entry name" value="GFO_IDH_MocA"/>
    <property type="match status" value="1"/>
</dbReference>
<feature type="compositionally biased region" description="Basic and acidic residues" evidence="4">
    <location>
        <begin position="340"/>
        <end position="353"/>
    </location>
</feature>